<evidence type="ECO:0000313" key="1">
    <source>
        <dbReference type="EMBL" id="KKK75672.1"/>
    </source>
</evidence>
<reference evidence="1" key="1">
    <citation type="journal article" date="2015" name="Nature">
        <title>Complex archaea that bridge the gap between prokaryotes and eukaryotes.</title>
        <authorList>
            <person name="Spang A."/>
            <person name="Saw J.H."/>
            <person name="Jorgensen S.L."/>
            <person name="Zaremba-Niedzwiedzka K."/>
            <person name="Martijn J."/>
            <person name="Lind A.E."/>
            <person name="van Eijk R."/>
            <person name="Schleper C."/>
            <person name="Guy L."/>
            <person name="Ettema T.J."/>
        </authorList>
    </citation>
    <scope>NUCLEOTIDE SEQUENCE</scope>
</reference>
<organism evidence="1">
    <name type="scientific">marine sediment metagenome</name>
    <dbReference type="NCBI Taxonomy" id="412755"/>
    <lineage>
        <taxon>unclassified sequences</taxon>
        <taxon>metagenomes</taxon>
        <taxon>ecological metagenomes</taxon>
    </lineage>
</organism>
<dbReference type="AlphaFoldDB" id="A0A0F8Y2P0"/>
<proteinExistence type="predicted"/>
<gene>
    <name evidence="1" type="ORF">LCGC14_2871390</name>
</gene>
<sequence length="94" mass="9640">VESSRQSPRAGHHHTTGVFPMLGGQAVVQSAGRIVLAGRRIALAGRIAMLRLLAAVELVRVSHGLGVASLPDAFQSSGSRGCETERLAGNAAGD</sequence>
<feature type="non-terminal residue" evidence="1">
    <location>
        <position position="1"/>
    </location>
</feature>
<comment type="caution">
    <text evidence="1">The sequence shown here is derived from an EMBL/GenBank/DDBJ whole genome shotgun (WGS) entry which is preliminary data.</text>
</comment>
<dbReference type="EMBL" id="LAZR01055757">
    <property type="protein sequence ID" value="KKK75672.1"/>
    <property type="molecule type" value="Genomic_DNA"/>
</dbReference>
<accession>A0A0F8Y2P0</accession>
<name>A0A0F8Y2P0_9ZZZZ</name>
<protein>
    <submittedName>
        <fullName evidence="1">Uncharacterized protein</fullName>
    </submittedName>
</protein>